<comment type="catalytic activity">
    <reaction evidence="7 8">
        <text>6-carboxyhexanoyl-[ACP] + L-alanine + H(+) = (8S)-8-amino-7-oxononanoate + holo-[ACP] + CO2</text>
        <dbReference type="Rhea" id="RHEA:42288"/>
        <dbReference type="Rhea" id="RHEA-COMP:9685"/>
        <dbReference type="Rhea" id="RHEA-COMP:9955"/>
        <dbReference type="ChEBI" id="CHEBI:15378"/>
        <dbReference type="ChEBI" id="CHEBI:16526"/>
        <dbReference type="ChEBI" id="CHEBI:57972"/>
        <dbReference type="ChEBI" id="CHEBI:64479"/>
        <dbReference type="ChEBI" id="CHEBI:78846"/>
        <dbReference type="ChEBI" id="CHEBI:149468"/>
        <dbReference type="EC" id="2.3.1.47"/>
    </reaction>
</comment>
<dbReference type="PANTHER" id="PTHR13693">
    <property type="entry name" value="CLASS II AMINOTRANSFERASE/8-AMINO-7-OXONONANOATE SYNTHASE"/>
    <property type="match status" value="1"/>
</dbReference>
<dbReference type="InterPro" id="IPR004723">
    <property type="entry name" value="AONS_Archaea/Proteobacteria"/>
</dbReference>
<evidence type="ECO:0000256" key="2">
    <source>
        <dbReference type="ARBA" id="ARBA00004746"/>
    </source>
</evidence>
<protein>
    <recommendedName>
        <fullName evidence="8">8-amino-7-oxononanoate synthase</fullName>
        <shortName evidence="8">AONS</shortName>
        <ecNumber evidence="8">2.3.1.47</ecNumber>
    </recommendedName>
    <alternativeName>
        <fullName evidence="8">7-keto-8-amino-pelargonic acid synthase</fullName>
        <shortName evidence="8">7-KAP synthase</shortName>
        <shortName evidence="8">KAPA synthase</shortName>
    </alternativeName>
    <alternativeName>
        <fullName evidence="8">8-amino-7-ketopelargonate synthase</fullName>
    </alternativeName>
</protein>
<dbReference type="EMBL" id="FOAJ01000015">
    <property type="protein sequence ID" value="SEL84021.1"/>
    <property type="molecule type" value="Genomic_DNA"/>
</dbReference>
<sequence length="399" mass="42028">MQLLDMLEEGLRDIDARGLRRRRRTIDTPCDAHMRVDGRDTIGFASNDYLGLASHPRLVAALAEGAQRYGAGSGGSHLLGGHSRAHAQLEDDLAEFAGGFVDAPRALYFSTGYMANLAVLTALAGRGTTLFSDALNHASLIDGARLSRADIQVYPHADVDALSAMLDASDSAVKLIVSDTVFSMDGDVAPLARLVELAERHGAWLVVDDAHGFGVLGPEGRGALAQAALRSPNLVLVGTLGKAAGVSGAFVAAHATVVEWLVQRARPYIFTTASSPAVAHAVSASVKLIAGDEGDARRAHLQTLIGRTRTMLKETCWLPVDSHTAVQPLVIGANDATLAIAAALERDGLWVPAIRPPTVPEGTSRLRISLSAAHSHADLDRLHAALQRASADAQREGAR</sequence>
<feature type="modified residue" description="N6-(pyridoxal phosphate)lysine" evidence="8 9">
    <location>
        <position position="242"/>
    </location>
</feature>
<keyword evidence="5 8" id="KW-0093">Biotin biosynthesis</keyword>
<dbReference type="InterPro" id="IPR015422">
    <property type="entry name" value="PyrdxlP-dep_Trfase_small"/>
</dbReference>
<comment type="pathway">
    <text evidence="2 8">Cofactor biosynthesis; biotin biosynthesis.</text>
</comment>
<dbReference type="InterPro" id="IPR015424">
    <property type="entry name" value="PyrdxlP-dep_Trfase"/>
</dbReference>
<evidence type="ECO:0000256" key="9">
    <source>
        <dbReference type="PIRSR" id="PIRSR604723-51"/>
    </source>
</evidence>
<dbReference type="STRING" id="416943.SAMN05445871_1080"/>
<keyword evidence="12" id="KW-1185">Reference proteome</keyword>
<evidence type="ECO:0000256" key="8">
    <source>
        <dbReference type="HAMAP-Rule" id="MF_01693"/>
    </source>
</evidence>
<dbReference type="PANTHER" id="PTHR13693:SF100">
    <property type="entry name" value="8-AMINO-7-OXONONANOATE SYNTHASE"/>
    <property type="match status" value="1"/>
</dbReference>
<comment type="function">
    <text evidence="8">Catalyzes the decarboxylative condensation of pimeloyl-[acyl-carrier protein] and L-alanine to produce 8-amino-7-oxononanoate (AON), [acyl-carrier protein], and carbon dioxide.</text>
</comment>
<evidence type="ECO:0000256" key="4">
    <source>
        <dbReference type="ARBA" id="ARBA00022679"/>
    </source>
</evidence>
<evidence type="ECO:0000256" key="3">
    <source>
        <dbReference type="ARBA" id="ARBA00011738"/>
    </source>
</evidence>
<dbReference type="GO" id="GO:0008710">
    <property type="term" value="F:8-amino-7-oxononanoate synthase activity"/>
    <property type="evidence" value="ECO:0007669"/>
    <property type="project" value="UniProtKB-UniRule"/>
</dbReference>
<feature type="binding site" evidence="8">
    <location>
        <position position="211"/>
    </location>
    <ligand>
        <name>pyridoxal 5'-phosphate</name>
        <dbReference type="ChEBI" id="CHEBI:597326"/>
    </ligand>
</feature>
<evidence type="ECO:0000256" key="7">
    <source>
        <dbReference type="ARBA" id="ARBA00047715"/>
    </source>
</evidence>
<keyword evidence="6 8" id="KW-0663">Pyridoxal phosphate</keyword>
<dbReference type="AlphaFoldDB" id="A0A1H7TGR7"/>
<dbReference type="Gene3D" id="3.40.640.10">
    <property type="entry name" value="Type I PLP-dependent aspartate aminotransferase-like (Major domain)"/>
    <property type="match status" value="1"/>
</dbReference>
<dbReference type="Pfam" id="PF00155">
    <property type="entry name" value="Aminotran_1_2"/>
    <property type="match status" value="1"/>
</dbReference>
<dbReference type="SUPFAM" id="SSF53383">
    <property type="entry name" value="PLP-dependent transferases"/>
    <property type="match status" value="1"/>
</dbReference>
<dbReference type="HAMAP" id="MF_01693">
    <property type="entry name" value="BioF_aminotrans_2"/>
    <property type="match status" value="1"/>
</dbReference>
<dbReference type="RefSeq" id="WP_090542909.1">
    <property type="nucleotide sequence ID" value="NZ_FNSR01000001.1"/>
</dbReference>
<evidence type="ECO:0000259" key="10">
    <source>
        <dbReference type="Pfam" id="PF00155"/>
    </source>
</evidence>
<feature type="domain" description="Aminotransferase class I/classII large" evidence="10">
    <location>
        <begin position="40"/>
        <end position="386"/>
    </location>
</feature>
<dbReference type="InterPro" id="IPR022834">
    <property type="entry name" value="AONS_Proteobacteria"/>
</dbReference>
<feature type="binding site" evidence="8">
    <location>
        <position position="137"/>
    </location>
    <ligand>
        <name>substrate</name>
    </ligand>
</feature>
<evidence type="ECO:0000256" key="5">
    <source>
        <dbReference type="ARBA" id="ARBA00022756"/>
    </source>
</evidence>
<dbReference type="UniPathway" id="UPA00078"/>
<feature type="binding site" evidence="8">
    <location>
        <position position="358"/>
    </location>
    <ligand>
        <name>substrate</name>
    </ligand>
</feature>
<dbReference type="GO" id="GO:0009102">
    <property type="term" value="P:biotin biosynthetic process"/>
    <property type="evidence" value="ECO:0007669"/>
    <property type="project" value="UniProtKB-UniRule"/>
</dbReference>
<feature type="binding site" evidence="8">
    <location>
        <position position="239"/>
    </location>
    <ligand>
        <name>pyridoxal 5'-phosphate</name>
        <dbReference type="ChEBI" id="CHEBI:597326"/>
    </ligand>
</feature>
<dbReference type="NCBIfam" id="TIGR00858">
    <property type="entry name" value="bioF"/>
    <property type="match status" value="1"/>
</dbReference>
<organism evidence="11 12">
    <name type="scientific">Paraburkholderia caballeronis</name>
    <dbReference type="NCBI Taxonomy" id="416943"/>
    <lineage>
        <taxon>Bacteria</taxon>
        <taxon>Pseudomonadati</taxon>
        <taxon>Pseudomonadota</taxon>
        <taxon>Betaproteobacteria</taxon>
        <taxon>Burkholderiales</taxon>
        <taxon>Burkholderiaceae</taxon>
        <taxon>Paraburkholderia</taxon>
    </lineage>
</organism>
<accession>A0A1H7TGR7</accession>
<dbReference type="InterPro" id="IPR004839">
    <property type="entry name" value="Aminotransferase_I/II_large"/>
</dbReference>
<dbReference type="EC" id="2.3.1.47" evidence="8"/>
<name>A0A1H7TGR7_9BURK</name>
<keyword evidence="4 8" id="KW-0808">Transferase</keyword>
<dbReference type="Proteomes" id="UP000199120">
    <property type="component" value="Unassembled WGS sequence"/>
</dbReference>
<dbReference type="Gene3D" id="3.90.1150.10">
    <property type="entry name" value="Aspartate Aminotransferase, domain 1"/>
    <property type="match status" value="1"/>
</dbReference>
<evidence type="ECO:0000256" key="6">
    <source>
        <dbReference type="ARBA" id="ARBA00022898"/>
    </source>
</evidence>
<comment type="similarity">
    <text evidence="8">Belongs to the class-II pyridoxal-phosphate-dependent aminotransferase family. BioF subfamily.</text>
</comment>
<evidence type="ECO:0000256" key="1">
    <source>
        <dbReference type="ARBA" id="ARBA00001933"/>
    </source>
</evidence>
<feature type="binding site" evidence="8">
    <location>
        <position position="183"/>
    </location>
    <ligand>
        <name>pyridoxal 5'-phosphate</name>
        <dbReference type="ChEBI" id="CHEBI:597326"/>
    </ligand>
</feature>
<dbReference type="InterPro" id="IPR050087">
    <property type="entry name" value="AON_synthase_class-II"/>
</dbReference>
<reference evidence="12" key="1">
    <citation type="submission" date="2016-10" db="EMBL/GenBank/DDBJ databases">
        <authorList>
            <person name="Varghese N."/>
            <person name="Submissions S."/>
        </authorList>
    </citation>
    <scope>NUCLEOTIDE SEQUENCE [LARGE SCALE GENOMIC DNA]</scope>
    <source>
        <strain evidence="12">LMG 26416</strain>
    </source>
</reference>
<dbReference type="OrthoDB" id="9807157at2"/>
<gene>
    <name evidence="8" type="primary">bioF</name>
    <name evidence="11" type="ORF">SAMN05192542_11557</name>
</gene>
<comment type="subunit">
    <text evidence="3 8">Homodimer.</text>
</comment>
<feature type="binding site" evidence="8">
    <location>
        <begin position="112"/>
        <end position="113"/>
    </location>
    <ligand>
        <name>pyridoxal 5'-phosphate</name>
        <dbReference type="ChEBI" id="CHEBI:597326"/>
    </ligand>
</feature>
<feature type="binding site" evidence="8">
    <location>
        <position position="21"/>
    </location>
    <ligand>
        <name>substrate</name>
    </ligand>
</feature>
<dbReference type="GO" id="GO:0030170">
    <property type="term" value="F:pyridoxal phosphate binding"/>
    <property type="evidence" value="ECO:0007669"/>
    <property type="project" value="UniProtKB-UniRule"/>
</dbReference>
<proteinExistence type="inferred from homology"/>
<evidence type="ECO:0000313" key="11">
    <source>
        <dbReference type="EMBL" id="SEL84021.1"/>
    </source>
</evidence>
<evidence type="ECO:0000313" key="12">
    <source>
        <dbReference type="Proteomes" id="UP000199120"/>
    </source>
</evidence>
<comment type="cofactor">
    <cofactor evidence="1 8 9">
        <name>pyridoxal 5'-phosphate</name>
        <dbReference type="ChEBI" id="CHEBI:597326"/>
    </cofactor>
</comment>
<dbReference type="InterPro" id="IPR015421">
    <property type="entry name" value="PyrdxlP-dep_Trfase_major"/>
</dbReference>